<dbReference type="Pfam" id="PF00171">
    <property type="entry name" value="Aldedh"/>
    <property type="match status" value="1"/>
</dbReference>
<dbReference type="Gene3D" id="3.40.309.10">
    <property type="entry name" value="Aldehyde Dehydrogenase, Chain A, domain 2"/>
    <property type="match status" value="1"/>
</dbReference>
<evidence type="ECO:0000256" key="2">
    <source>
        <dbReference type="ARBA" id="ARBA00023002"/>
    </source>
</evidence>
<name>A0A2M8QEK9_9CHLR</name>
<dbReference type="Proteomes" id="UP000230790">
    <property type="component" value="Unassembled WGS sequence"/>
</dbReference>
<evidence type="ECO:0000256" key="1">
    <source>
        <dbReference type="ARBA" id="ARBA00009986"/>
    </source>
</evidence>
<dbReference type="InterPro" id="IPR016162">
    <property type="entry name" value="Ald_DH_N"/>
</dbReference>
<dbReference type="InterPro" id="IPR029510">
    <property type="entry name" value="Ald_DH_CS_GLU"/>
</dbReference>
<dbReference type="PANTHER" id="PTHR42804:SF1">
    <property type="entry name" value="ALDEHYDE DEHYDROGENASE-RELATED"/>
    <property type="match status" value="1"/>
</dbReference>
<evidence type="ECO:0000256" key="4">
    <source>
        <dbReference type="RuleBase" id="RU003345"/>
    </source>
</evidence>
<dbReference type="InterPro" id="IPR016161">
    <property type="entry name" value="Ald_DH/histidinol_DH"/>
</dbReference>
<evidence type="ECO:0000313" key="7">
    <source>
        <dbReference type="Proteomes" id="UP000230790"/>
    </source>
</evidence>
<reference evidence="6 7" key="1">
    <citation type="submission" date="2017-11" db="EMBL/GenBank/DDBJ databases">
        <title>Evolution of Phototrophy in the Chloroflexi Phylum Driven by Horizontal Gene Transfer.</title>
        <authorList>
            <person name="Ward L.M."/>
            <person name="Hemp J."/>
            <person name="Shih P.M."/>
            <person name="Mcglynn S.E."/>
            <person name="Fischer W."/>
        </authorList>
    </citation>
    <scope>NUCLEOTIDE SEQUENCE [LARGE SCALE GENOMIC DNA]</scope>
    <source>
        <strain evidence="6">JP3_7</strain>
    </source>
</reference>
<comment type="caution">
    <text evidence="6">The sequence shown here is derived from an EMBL/GenBank/DDBJ whole genome shotgun (WGS) entry which is preliminary data.</text>
</comment>
<dbReference type="SUPFAM" id="SSF53720">
    <property type="entry name" value="ALDH-like"/>
    <property type="match status" value="1"/>
</dbReference>
<organism evidence="6 7">
    <name type="scientific">Candidatus Thermofonsia Clade 3 bacterium</name>
    <dbReference type="NCBI Taxonomy" id="2364212"/>
    <lineage>
        <taxon>Bacteria</taxon>
        <taxon>Bacillati</taxon>
        <taxon>Chloroflexota</taxon>
        <taxon>Candidatus Thermofontia</taxon>
        <taxon>Candidatus Thermofonsia Clade 3</taxon>
    </lineage>
</organism>
<dbReference type="PANTHER" id="PTHR42804">
    <property type="entry name" value="ALDEHYDE DEHYDROGENASE"/>
    <property type="match status" value="1"/>
</dbReference>
<gene>
    <name evidence="6" type="ORF">CUN48_04740</name>
</gene>
<evidence type="ECO:0000313" key="6">
    <source>
        <dbReference type="EMBL" id="PJF48198.1"/>
    </source>
</evidence>
<dbReference type="PROSITE" id="PS00687">
    <property type="entry name" value="ALDEHYDE_DEHYDR_GLU"/>
    <property type="match status" value="1"/>
</dbReference>
<dbReference type="InterPro" id="IPR016163">
    <property type="entry name" value="Ald_DH_C"/>
</dbReference>
<comment type="similarity">
    <text evidence="1 4">Belongs to the aldehyde dehydrogenase family.</text>
</comment>
<evidence type="ECO:0000256" key="3">
    <source>
        <dbReference type="PROSITE-ProRule" id="PRU10007"/>
    </source>
</evidence>
<dbReference type="InterPro" id="IPR015590">
    <property type="entry name" value="Aldehyde_DH_dom"/>
</dbReference>
<dbReference type="EMBL" id="PGTN01000021">
    <property type="protein sequence ID" value="PJF48198.1"/>
    <property type="molecule type" value="Genomic_DNA"/>
</dbReference>
<keyword evidence="2 4" id="KW-0560">Oxidoreductase</keyword>
<proteinExistence type="inferred from homology"/>
<dbReference type="AlphaFoldDB" id="A0A2M8QEK9"/>
<sequence>MRQLPPLVDLIDGQTSAPEVALGAWLEDPNTGERLQAQMATSAAQLERALAAAWRVHEQGTWARLPADERAGYLAAMSAELDKRKARIAELEALTTGAVIRLTTMLGVITTGAWLLAIEQMKTTGATGFMDGPNGHTVEIHRLPWGPALALVPWNAPAPMAAHKVANALAAGCPTILKPSEWAPHGCDVFVEAAQAAKLPPGVFQVVHGGPAVGGALVKDRRIRAVSYTGGVAGGRAIAHACAEDFKPAQLELGGNNPMVVLEDADLDLAAQGVVNLLISLNGQWCRALGRLIVHERIVNDLLARALDRLSRVRLGDSLSPESDMGPLIHSQHKAKVEAQLQALIERGGQAHHSTPLPDLSGHFLAPTLVTGVRAEDATEEIFGPVATVHTFATEDEALRLANGTPYGLEAYVFTRDEACGLALGRRIHAGGVKVNGSSMLSLNLFAPRPAWGWSGFAEEGTIETFRFFCGTRVVGAEG</sequence>
<dbReference type="GO" id="GO:0016620">
    <property type="term" value="F:oxidoreductase activity, acting on the aldehyde or oxo group of donors, NAD or NADP as acceptor"/>
    <property type="evidence" value="ECO:0007669"/>
    <property type="project" value="InterPro"/>
</dbReference>
<dbReference type="Gene3D" id="3.40.605.10">
    <property type="entry name" value="Aldehyde Dehydrogenase, Chain A, domain 1"/>
    <property type="match status" value="1"/>
</dbReference>
<feature type="active site" evidence="3">
    <location>
        <position position="252"/>
    </location>
</feature>
<protein>
    <submittedName>
        <fullName evidence="6">Aldehyde dehydrogenase</fullName>
    </submittedName>
</protein>
<accession>A0A2M8QEK9</accession>
<evidence type="ECO:0000259" key="5">
    <source>
        <dbReference type="Pfam" id="PF00171"/>
    </source>
</evidence>
<feature type="domain" description="Aldehyde dehydrogenase" evidence="5">
    <location>
        <begin position="28"/>
        <end position="475"/>
    </location>
</feature>
<dbReference type="CDD" id="cd07078">
    <property type="entry name" value="ALDH"/>
    <property type="match status" value="1"/>
</dbReference>